<dbReference type="eggNOG" id="COG0582">
    <property type="taxonomic scope" value="Bacteria"/>
</dbReference>
<dbReference type="InterPro" id="IPR050808">
    <property type="entry name" value="Phage_Integrase"/>
</dbReference>
<dbReference type="Proteomes" id="UP000017837">
    <property type="component" value="Unassembled WGS sequence"/>
</dbReference>
<dbReference type="PATRIC" id="fig|1121022.4.peg.1086"/>
<dbReference type="InterPro" id="IPR002104">
    <property type="entry name" value="Integrase_catalytic"/>
</dbReference>
<evidence type="ECO:0000256" key="4">
    <source>
        <dbReference type="ARBA" id="ARBA00023172"/>
    </source>
</evidence>
<dbReference type="EMBL" id="AWGB01000007">
    <property type="protein sequence ID" value="ESQ93611.1"/>
    <property type="molecule type" value="Genomic_DNA"/>
</dbReference>
<dbReference type="InterPro" id="IPR038488">
    <property type="entry name" value="Integrase_DNA-bd_sf"/>
</dbReference>
<name>V4PZ29_9CAUL</name>
<reference evidence="6 7" key="1">
    <citation type="journal article" date="2014" name="Nature">
        <title>Sequential evolution of bacterial morphology by co-option of a developmental regulator.</title>
        <authorList>
            <person name="Jiang C."/>
            <person name="Brown P.J."/>
            <person name="Ducret A."/>
            <person name="Brun Y.V."/>
        </authorList>
    </citation>
    <scope>NUCLEOTIDE SEQUENCE [LARGE SCALE GENOMIC DNA]</scope>
    <source>
        <strain evidence="6 7">DSM 16100</strain>
    </source>
</reference>
<dbReference type="CDD" id="cd00801">
    <property type="entry name" value="INT_P4_C"/>
    <property type="match status" value="1"/>
</dbReference>
<dbReference type="InterPro" id="IPR025166">
    <property type="entry name" value="Integrase_DNA_bind_dom"/>
</dbReference>
<evidence type="ECO:0000313" key="6">
    <source>
        <dbReference type="EMBL" id="ESQ93611.1"/>
    </source>
</evidence>
<comment type="caution">
    <text evidence="6">The sequence shown here is derived from an EMBL/GenBank/DDBJ whole genome shotgun (WGS) entry which is preliminary data.</text>
</comment>
<keyword evidence="2" id="KW-0229">DNA integration</keyword>
<dbReference type="Pfam" id="PF00589">
    <property type="entry name" value="Phage_integrase"/>
    <property type="match status" value="1"/>
</dbReference>
<feature type="domain" description="Tyr recombinase" evidence="5">
    <location>
        <begin position="242"/>
        <end position="422"/>
    </location>
</feature>
<proteinExistence type="inferred from homology"/>
<dbReference type="PROSITE" id="PS51898">
    <property type="entry name" value="TYR_RECOMBINASE"/>
    <property type="match status" value="1"/>
</dbReference>
<dbReference type="Gene3D" id="1.10.150.130">
    <property type="match status" value="1"/>
</dbReference>
<accession>V4PZ29</accession>
<evidence type="ECO:0000313" key="7">
    <source>
        <dbReference type="Proteomes" id="UP000017837"/>
    </source>
</evidence>
<dbReference type="Pfam" id="PF13356">
    <property type="entry name" value="Arm-DNA-bind_3"/>
    <property type="match status" value="1"/>
</dbReference>
<dbReference type="GO" id="GO:0015074">
    <property type="term" value="P:DNA integration"/>
    <property type="evidence" value="ECO:0007669"/>
    <property type="project" value="UniProtKB-KW"/>
</dbReference>
<dbReference type="InterPro" id="IPR010998">
    <property type="entry name" value="Integrase_recombinase_N"/>
</dbReference>
<keyword evidence="7" id="KW-1185">Reference proteome</keyword>
<evidence type="ECO:0000256" key="3">
    <source>
        <dbReference type="ARBA" id="ARBA00023125"/>
    </source>
</evidence>
<dbReference type="Gene3D" id="1.10.443.10">
    <property type="entry name" value="Intergrase catalytic core"/>
    <property type="match status" value="1"/>
</dbReference>
<dbReference type="SUPFAM" id="SSF56349">
    <property type="entry name" value="DNA breaking-rejoining enzymes"/>
    <property type="match status" value="1"/>
</dbReference>
<dbReference type="InterPro" id="IPR011010">
    <property type="entry name" value="DNA_brk_join_enz"/>
</dbReference>
<dbReference type="PANTHER" id="PTHR30629:SF2">
    <property type="entry name" value="PROPHAGE INTEGRASE INTS-RELATED"/>
    <property type="match status" value="1"/>
</dbReference>
<protein>
    <submittedName>
        <fullName evidence="6">Integrase</fullName>
    </submittedName>
</protein>
<dbReference type="Gene3D" id="3.30.160.390">
    <property type="entry name" value="Integrase, DNA-binding domain"/>
    <property type="match status" value="1"/>
</dbReference>
<dbReference type="GO" id="GO:0003677">
    <property type="term" value="F:DNA binding"/>
    <property type="evidence" value="ECO:0007669"/>
    <property type="project" value="UniProtKB-KW"/>
</dbReference>
<keyword evidence="4" id="KW-0233">DNA recombination</keyword>
<evidence type="ECO:0000256" key="1">
    <source>
        <dbReference type="ARBA" id="ARBA00008857"/>
    </source>
</evidence>
<dbReference type="AlphaFoldDB" id="V4PZ29"/>
<evidence type="ECO:0000256" key="2">
    <source>
        <dbReference type="ARBA" id="ARBA00022908"/>
    </source>
</evidence>
<dbReference type="InterPro" id="IPR053876">
    <property type="entry name" value="Phage_int_M"/>
</dbReference>
<organism evidence="6 7">
    <name type="scientific">Asticcacaulis benevestitus DSM 16100 = ATCC BAA-896</name>
    <dbReference type="NCBI Taxonomy" id="1121022"/>
    <lineage>
        <taxon>Bacteria</taxon>
        <taxon>Pseudomonadati</taxon>
        <taxon>Pseudomonadota</taxon>
        <taxon>Alphaproteobacteria</taxon>
        <taxon>Caulobacterales</taxon>
        <taxon>Caulobacteraceae</taxon>
        <taxon>Asticcacaulis</taxon>
    </lineage>
</organism>
<dbReference type="GO" id="GO:0006310">
    <property type="term" value="P:DNA recombination"/>
    <property type="evidence" value="ECO:0007669"/>
    <property type="project" value="UniProtKB-KW"/>
</dbReference>
<evidence type="ECO:0000259" key="5">
    <source>
        <dbReference type="PROSITE" id="PS51898"/>
    </source>
</evidence>
<sequence length="452" mass="50305">MVFSGLDVRNCISLSAFISGNWGYFLGYIAHTPKGDTPKMALSDSAIRNAKPADKPYKVYDDGGLFLLISPAGGKLWRLKYRYGGKEKLLSFGGYPDVSLKDARERRDAARKLLAADIDPGAEKKRKAVAATIAAGNTFKSVADAFIAKREKDGLAETTVTKAKWFLSILEADIGKRPMSEIEPHEILASLKKIEKLGNNETAKRVRAFADRVFRYAIISGYAKHNPAVGLGEALVSPKVTHHAALLDPAAVGGLLRAIDGYDGHVTTKLALRLAPHLFVRPGELRHAEWAEFDFTAAVWRIPGEKMKMREEHAVPLSRQAIAILDEASDVKHHSKYVFPAIRTWLRPMSENTMNAALRRLGYSSEEMTGHGFRTTASSLLNESKRWSPDAIERALAHKDKNEVRGIYNRSPYWAERVEMAQWWSDYLEELKGSETLKDGWAAAAFMVRNAH</sequence>
<comment type="similarity">
    <text evidence="1">Belongs to the 'phage' integrase family.</text>
</comment>
<dbReference type="InterPro" id="IPR013762">
    <property type="entry name" value="Integrase-like_cat_sf"/>
</dbReference>
<dbReference type="Pfam" id="PF22022">
    <property type="entry name" value="Phage_int_M"/>
    <property type="match status" value="1"/>
</dbReference>
<keyword evidence="3" id="KW-0238">DNA-binding</keyword>
<dbReference type="PANTHER" id="PTHR30629">
    <property type="entry name" value="PROPHAGE INTEGRASE"/>
    <property type="match status" value="1"/>
</dbReference>
<gene>
    <name evidence="6" type="ORF">ABENE_05465</name>
</gene>